<evidence type="ECO:0000256" key="1">
    <source>
        <dbReference type="ARBA" id="ARBA00001947"/>
    </source>
</evidence>
<keyword evidence="7" id="KW-0862">Zinc</keyword>
<organism evidence="11 12">
    <name type="scientific">Rhinolophus ferrumequinum</name>
    <name type="common">Greater horseshoe bat</name>
    <dbReference type="NCBI Taxonomy" id="59479"/>
    <lineage>
        <taxon>Eukaryota</taxon>
        <taxon>Metazoa</taxon>
        <taxon>Chordata</taxon>
        <taxon>Craniata</taxon>
        <taxon>Vertebrata</taxon>
        <taxon>Euteleostomi</taxon>
        <taxon>Mammalia</taxon>
        <taxon>Eutheria</taxon>
        <taxon>Laurasiatheria</taxon>
        <taxon>Chiroptera</taxon>
        <taxon>Yinpterochiroptera</taxon>
        <taxon>Rhinolophoidea</taxon>
        <taxon>Rhinolophidae</taxon>
        <taxon>Rhinolophinae</taxon>
        <taxon>Rhinolophus</taxon>
    </lineage>
</organism>
<evidence type="ECO:0000256" key="6">
    <source>
        <dbReference type="ARBA" id="ARBA00022723"/>
    </source>
</evidence>
<dbReference type="GO" id="GO:0003874">
    <property type="term" value="F:6-pyruvoyltetrahydropterin synthase activity"/>
    <property type="evidence" value="ECO:0007669"/>
    <property type="project" value="UniProtKB-EC"/>
</dbReference>
<dbReference type="InterPro" id="IPR038418">
    <property type="entry name" value="6-PTP_synth/QueD_sf"/>
</dbReference>
<dbReference type="FunFam" id="3.30.479.10:FF:000003">
    <property type="entry name" value="6-pyruvoyl tetrahydrobiopterin synthase"/>
    <property type="match status" value="1"/>
</dbReference>
<gene>
    <name evidence="11" type="ORF">mRhiFer1_013861</name>
</gene>
<comment type="pathway">
    <text evidence="2">Cofactor biosynthesis; tetrahydrobiopterin biosynthesis; tetrahydrobiopterin from 7,8-dihydroneopterin triphosphate: step 1/3.</text>
</comment>
<keyword evidence="8" id="KW-0783">Tetrahydrobiopterin biosynthesis</keyword>
<evidence type="ECO:0000313" key="12">
    <source>
        <dbReference type="Proteomes" id="UP000585614"/>
    </source>
</evidence>
<proteinExistence type="inferred from homology"/>
<dbReference type="UniPathway" id="UPA00849">
    <property type="reaction ID" value="UER00819"/>
</dbReference>
<evidence type="ECO:0000256" key="10">
    <source>
        <dbReference type="ARBA" id="ARBA00025266"/>
    </source>
</evidence>
<dbReference type="EC" id="4.2.3.12" evidence="4"/>
<comment type="caution">
    <text evidence="11">The sequence shown here is derived from an EMBL/GenBank/DDBJ whole genome shotgun (WGS) entry which is preliminary data.</text>
</comment>
<dbReference type="GO" id="GO:0006729">
    <property type="term" value="P:tetrahydrobiopterin biosynthetic process"/>
    <property type="evidence" value="ECO:0007669"/>
    <property type="project" value="UniProtKB-UniPathway"/>
</dbReference>
<protein>
    <recommendedName>
        <fullName evidence="5">6-pyruvoyl tetrahydrobiopterin synthase</fullName>
        <ecNumber evidence="4">4.2.3.12</ecNumber>
    </recommendedName>
</protein>
<dbReference type="PANTHER" id="PTHR12589">
    <property type="entry name" value="PYRUVOYL TETRAHYDROBIOPTERIN SYNTHASE"/>
    <property type="match status" value="1"/>
</dbReference>
<accession>A0A7J7W9G6</accession>
<dbReference type="PANTHER" id="PTHR12589:SF7">
    <property type="entry name" value="6-PYRUVOYL TETRAHYDROBIOPTERIN SYNTHASE"/>
    <property type="match status" value="1"/>
</dbReference>
<keyword evidence="6" id="KW-0479">Metal-binding</keyword>
<keyword evidence="9" id="KW-0456">Lyase</keyword>
<evidence type="ECO:0000256" key="7">
    <source>
        <dbReference type="ARBA" id="ARBA00022833"/>
    </source>
</evidence>
<evidence type="ECO:0000256" key="2">
    <source>
        <dbReference type="ARBA" id="ARBA00005126"/>
    </source>
</evidence>
<dbReference type="Pfam" id="PF01242">
    <property type="entry name" value="PTPS"/>
    <property type="match status" value="1"/>
</dbReference>
<dbReference type="SUPFAM" id="SSF55620">
    <property type="entry name" value="Tetrahydrobiopterin biosynthesis enzymes-like"/>
    <property type="match status" value="1"/>
</dbReference>
<comment type="function">
    <text evidence="10">Involved in the biosynthesis of tetrahydrobiopterin, an essential cofactor of aromatic amino acid hydroxylases. Catalyzes the transformation of 7,8-dihydroneopterin triphosphate into 6-pyruvoyl tetrahydropterin.</text>
</comment>
<comment type="cofactor">
    <cofactor evidence="1">
        <name>Zn(2+)</name>
        <dbReference type="ChEBI" id="CHEBI:29105"/>
    </cofactor>
</comment>
<comment type="similarity">
    <text evidence="3">Belongs to the PTPS family.</text>
</comment>
<dbReference type="PROSITE" id="PS00988">
    <property type="entry name" value="PTPS_2"/>
    <property type="match status" value="1"/>
</dbReference>
<dbReference type="GO" id="GO:0005739">
    <property type="term" value="C:mitochondrion"/>
    <property type="evidence" value="ECO:0007669"/>
    <property type="project" value="TreeGrafter"/>
</dbReference>
<name>A0A7J7W9G6_RHIFE</name>
<evidence type="ECO:0000256" key="3">
    <source>
        <dbReference type="ARBA" id="ARBA00009164"/>
    </source>
</evidence>
<evidence type="ECO:0000256" key="4">
    <source>
        <dbReference type="ARBA" id="ARBA00013100"/>
    </source>
</evidence>
<dbReference type="NCBIfam" id="TIGR00039">
    <property type="entry name" value="6PTHBS"/>
    <property type="match status" value="1"/>
</dbReference>
<reference evidence="11 12" key="1">
    <citation type="journal article" date="2020" name="Nature">
        <title>Six reference-quality genomes reveal evolution of bat adaptations.</title>
        <authorList>
            <person name="Jebb D."/>
            <person name="Huang Z."/>
            <person name="Pippel M."/>
            <person name="Hughes G.M."/>
            <person name="Lavrichenko K."/>
            <person name="Devanna P."/>
            <person name="Winkler S."/>
            <person name="Jermiin L.S."/>
            <person name="Skirmuntt E.C."/>
            <person name="Katzourakis A."/>
            <person name="Burkitt-Gray L."/>
            <person name="Ray D.A."/>
            <person name="Sullivan K.A.M."/>
            <person name="Roscito J.G."/>
            <person name="Kirilenko B.M."/>
            <person name="Davalos L.M."/>
            <person name="Corthals A.P."/>
            <person name="Power M.L."/>
            <person name="Jones G."/>
            <person name="Ransome R.D."/>
            <person name="Dechmann D.K.N."/>
            <person name="Locatelli A.G."/>
            <person name="Puechmaille S.J."/>
            <person name="Fedrigo O."/>
            <person name="Jarvis E.D."/>
            <person name="Hiller M."/>
            <person name="Vernes S.C."/>
            <person name="Myers E.W."/>
            <person name="Teeling E.C."/>
        </authorList>
    </citation>
    <scope>NUCLEOTIDE SEQUENCE [LARGE SCALE GENOMIC DNA]</scope>
    <source>
        <strain evidence="11">MRhiFer1</strain>
        <tissue evidence="11">Lung</tissue>
    </source>
</reference>
<evidence type="ECO:0000256" key="8">
    <source>
        <dbReference type="ARBA" id="ARBA00023007"/>
    </source>
</evidence>
<sequence>MSASVSGCRRRARVSRLVSFSATHRLHSQYLSNEENLKLFGKCNNPNGHGHNYKVVVTVDGEIDPVTGMIINLTDLKGYMEEAIMKPLDHKNLDLDVPYFADIVSTTENVAVYIWENLQKFIPVGLLYKVKVYETDNNIVVYKGE</sequence>
<dbReference type="InterPro" id="IPR007115">
    <property type="entry name" value="6-PTP_synth/QueD"/>
</dbReference>
<dbReference type="InterPro" id="IPR022470">
    <property type="entry name" value="PTPS_Cys_AS"/>
</dbReference>
<dbReference type="InterPro" id="IPR022469">
    <property type="entry name" value="PTPS_His_AS"/>
</dbReference>
<evidence type="ECO:0000313" key="11">
    <source>
        <dbReference type="EMBL" id="KAF6334052.1"/>
    </source>
</evidence>
<dbReference type="PROSITE" id="PS00987">
    <property type="entry name" value="PTPS_1"/>
    <property type="match status" value="1"/>
</dbReference>
<dbReference type="CDD" id="cd00470">
    <property type="entry name" value="PTPS"/>
    <property type="match status" value="1"/>
</dbReference>
<dbReference type="Proteomes" id="UP000585614">
    <property type="component" value="Unassembled WGS sequence"/>
</dbReference>
<dbReference type="Gene3D" id="3.30.479.10">
    <property type="entry name" value="6-pyruvoyl tetrahydropterin synthase/QueD"/>
    <property type="match status" value="1"/>
</dbReference>
<evidence type="ECO:0000256" key="9">
    <source>
        <dbReference type="ARBA" id="ARBA00023239"/>
    </source>
</evidence>
<dbReference type="AlphaFoldDB" id="A0A7J7W9G6"/>
<dbReference type="GO" id="GO:0046872">
    <property type="term" value="F:metal ion binding"/>
    <property type="evidence" value="ECO:0007669"/>
    <property type="project" value="UniProtKB-KW"/>
</dbReference>
<dbReference type="EMBL" id="JACAGC010000011">
    <property type="protein sequence ID" value="KAF6334052.1"/>
    <property type="molecule type" value="Genomic_DNA"/>
</dbReference>
<evidence type="ECO:0000256" key="5">
    <source>
        <dbReference type="ARBA" id="ARBA00015587"/>
    </source>
</evidence>